<reference evidence="2" key="1">
    <citation type="journal article" date="2014" name="Int. J. Syst. Evol. Microbiol.">
        <title>Complete genome sequence of Corynebacterium casei LMG S-19264T (=DSM 44701T), isolated from a smear-ripened cheese.</title>
        <authorList>
            <consortium name="US DOE Joint Genome Institute (JGI-PGF)"/>
            <person name="Walter F."/>
            <person name="Albersmeier A."/>
            <person name="Kalinowski J."/>
            <person name="Ruckert C."/>
        </authorList>
    </citation>
    <scope>NUCLEOTIDE SEQUENCE</scope>
    <source>
        <strain evidence="2">CGMCC 1.15493</strain>
    </source>
</reference>
<comment type="caution">
    <text evidence="2">The sequence shown here is derived from an EMBL/GenBank/DDBJ whole genome shotgun (WGS) entry which is preliminary data.</text>
</comment>
<dbReference type="EMBL" id="BMJJ01000007">
    <property type="protein sequence ID" value="GGD26392.1"/>
    <property type="molecule type" value="Genomic_DNA"/>
</dbReference>
<dbReference type="Proteomes" id="UP000613160">
    <property type="component" value="Unassembled WGS sequence"/>
</dbReference>
<dbReference type="PROSITE" id="PS51819">
    <property type="entry name" value="VOC"/>
    <property type="match status" value="2"/>
</dbReference>
<keyword evidence="3" id="KW-1185">Reference proteome</keyword>
<dbReference type="InterPro" id="IPR037523">
    <property type="entry name" value="VOC_core"/>
</dbReference>
<dbReference type="InterPro" id="IPR052537">
    <property type="entry name" value="Extradiol_RC_dioxygenase"/>
</dbReference>
<feature type="domain" description="VOC" evidence="1">
    <location>
        <begin position="152"/>
        <end position="271"/>
    </location>
</feature>
<dbReference type="AlphaFoldDB" id="A0A917DCF1"/>
<organism evidence="2 3">
    <name type="scientific">Aureimonas glaciei</name>
    <dbReference type="NCBI Taxonomy" id="1776957"/>
    <lineage>
        <taxon>Bacteria</taxon>
        <taxon>Pseudomonadati</taxon>
        <taxon>Pseudomonadota</taxon>
        <taxon>Alphaproteobacteria</taxon>
        <taxon>Hyphomicrobiales</taxon>
        <taxon>Aurantimonadaceae</taxon>
        <taxon>Aureimonas</taxon>
    </lineage>
</organism>
<protein>
    <submittedName>
        <fullName evidence="2">Diguanylate cyclase</fullName>
    </submittedName>
</protein>
<evidence type="ECO:0000313" key="3">
    <source>
        <dbReference type="Proteomes" id="UP000613160"/>
    </source>
</evidence>
<dbReference type="PANTHER" id="PTHR36110">
    <property type="entry name" value="RING-CLEAVING DIOXYGENASE MHQE-RELATED"/>
    <property type="match status" value="1"/>
</dbReference>
<dbReference type="SUPFAM" id="SSF54593">
    <property type="entry name" value="Glyoxalase/Bleomycin resistance protein/Dihydroxybiphenyl dioxygenase"/>
    <property type="match status" value="1"/>
</dbReference>
<evidence type="ECO:0000259" key="1">
    <source>
        <dbReference type="PROSITE" id="PS51819"/>
    </source>
</evidence>
<dbReference type="InterPro" id="IPR029068">
    <property type="entry name" value="Glyas_Bleomycin-R_OHBP_Dase"/>
</dbReference>
<dbReference type="Pfam" id="PF00903">
    <property type="entry name" value="Glyoxalase"/>
    <property type="match status" value="1"/>
</dbReference>
<reference evidence="2" key="2">
    <citation type="submission" date="2020-09" db="EMBL/GenBank/DDBJ databases">
        <authorList>
            <person name="Sun Q."/>
            <person name="Zhou Y."/>
        </authorList>
    </citation>
    <scope>NUCLEOTIDE SEQUENCE</scope>
    <source>
        <strain evidence="2">CGMCC 1.15493</strain>
    </source>
</reference>
<proteinExistence type="predicted"/>
<dbReference type="InterPro" id="IPR004360">
    <property type="entry name" value="Glyas_Fos-R_dOase_dom"/>
</dbReference>
<evidence type="ECO:0000313" key="2">
    <source>
        <dbReference type="EMBL" id="GGD26392.1"/>
    </source>
</evidence>
<dbReference type="PANTHER" id="PTHR36110:SF2">
    <property type="entry name" value="RING-CLEAVING DIOXYGENASE MHQE-RELATED"/>
    <property type="match status" value="1"/>
</dbReference>
<accession>A0A917DCF1</accession>
<name>A0A917DCF1_9HYPH</name>
<dbReference type="RefSeq" id="WP_188852433.1">
    <property type="nucleotide sequence ID" value="NZ_BMJJ01000007.1"/>
</dbReference>
<sequence length="329" mass="35409">MGGRGLHHVTLIASDVDRSHRFYGAVLGLRLVKRTVSHEDPGTYHLFFGDETGGPGTLLTLFPWQGVARGHRGACEAWRTSLRVPAGSLDWWSRRLGAAGVDARGVTLAFGETALVFEDPDGALLSLAEGPGQTDGSVWRHPQIANGAAIIGLHDLVLKVRQADPIGELFREVLGFREVAREGLAVRLVAHDGPGGMITLDETGQVPMGRLGAGSVHHAAFRALDSADEDRMAAELLTRYAIRTTVPKDRTYFRSVNFRSTCGLLMEIATDEPGLIVDETLGGLGTSLVLPSFLEARRVELECLLPRLRNMQDLGGDRAGPHAGTDVSL</sequence>
<dbReference type="Gene3D" id="3.10.180.10">
    <property type="entry name" value="2,3-Dihydroxybiphenyl 1,2-Dioxygenase, domain 1"/>
    <property type="match status" value="2"/>
</dbReference>
<gene>
    <name evidence="2" type="ORF">GCM10011335_31870</name>
</gene>
<feature type="domain" description="VOC" evidence="1">
    <location>
        <begin position="5"/>
        <end position="130"/>
    </location>
</feature>